<evidence type="ECO:0000256" key="5">
    <source>
        <dbReference type="ARBA" id="ARBA00022989"/>
    </source>
</evidence>
<dbReference type="InterPro" id="IPR000515">
    <property type="entry name" value="MetI-like"/>
</dbReference>
<dbReference type="PANTHER" id="PTHR43386">
    <property type="entry name" value="OLIGOPEPTIDE TRANSPORT SYSTEM PERMEASE PROTEIN APPC"/>
    <property type="match status" value="1"/>
</dbReference>
<feature type="transmembrane region" description="Helical" evidence="7">
    <location>
        <begin position="188"/>
        <end position="210"/>
    </location>
</feature>
<evidence type="ECO:0000313" key="10">
    <source>
        <dbReference type="Proteomes" id="UP000267342"/>
    </source>
</evidence>
<feature type="transmembrane region" description="Helical" evidence="7">
    <location>
        <begin position="339"/>
        <end position="357"/>
    </location>
</feature>
<sequence>MSDAGSFSLYGRWKQRLLPSLSRVLALVGLVIVIGLLPWLAGHDPALALLRARSGEQEATPEVLASIRAALNLADGPWAALWRWWVGLAHGDAGRSWVSGHAILPSMLRALGVSLTLMGASLLVAGGVAAVVCQAAVRKGLRGRLTQTTSSVAIALTALPEYLLATALLLIFAVWWPLLPPFGWKGPLYLVLPALAMGIPAGGLLGRLALDRIATVFNERWVTTWQIAGISRVRVAGAVLRRVLPSLLPQVALVITGLTGGAIAVEKIMAIPGIGRATLGAVMAQDMPVVQLGMLMLLGVAVIARLLAEAIGRWWQGAAMHQHSMPVATAIPRARSARAWVIVSIALLAALMIAGIGRDPWALSHARLAAPSWSLPLGADALGRDLLARLAHGALQTGGGALLVVSGCLLIGGTVSLWPRAMAGIIDVANAVPPMVAGIVIAALCGPSPRGAILAVMLVSWAPLAAHAITLRQELQAQPHMAMLPVLGVGAGRRFTHHVLPAMTLPLLRHAMLRLPGAALALAGLGFLGLGAQPPSPEWGALLASAVPYMERAPWGVAAPALALVVLAILAVSLTLLKPRRSQA</sequence>
<dbReference type="STRING" id="1123510.GCA_000620025_00316"/>
<evidence type="ECO:0000256" key="3">
    <source>
        <dbReference type="ARBA" id="ARBA00022475"/>
    </source>
</evidence>
<evidence type="ECO:0000256" key="1">
    <source>
        <dbReference type="ARBA" id="ARBA00004651"/>
    </source>
</evidence>
<dbReference type="InterPro" id="IPR050366">
    <property type="entry name" value="BP-dependent_transpt_permease"/>
</dbReference>
<dbReference type="RefSeq" id="WP_027705688.1">
    <property type="nucleotide sequence ID" value="NZ_AP018933.1"/>
</dbReference>
<dbReference type="GO" id="GO:0055085">
    <property type="term" value="P:transmembrane transport"/>
    <property type="evidence" value="ECO:0007669"/>
    <property type="project" value="InterPro"/>
</dbReference>
<dbReference type="KEGG" id="zpl:ZBT109_1323"/>
<feature type="transmembrane region" description="Helical" evidence="7">
    <location>
        <begin position="553"/>
        <end position="577"/>
    </location>
</feature>
<keyword evidence="2 7" id="KW-0813">Transport</keyword>
<feature type="transmembrane region" description="Helical" evidence="7">
    <location>
        <begin position="289"/>
        <end position="308"/>
    </location>
</feature>
<comment type="similarity">
    <text evidence="7">Belongs to the binding-protein-dependent transport system permease family.</text>
</comment>
<dbReference type="EMBL" id="AP018933">
    <property type="protein sequence ID" value="BBG30083.1"/>
    <property type="molecule type" value="Genomic_DNA"/>
</dbReference>
<feature type="domain" description="ABC transmembrane type-1" evidence="8">
    <location>
        <begin position="390"/>
        <end position="576"/>
    </location>
</feature>
<keyword evidence="3" id="KW-1003">Cell membrane</keyword>
<feature type="transmembrane region" description="Helical" evidence="7">
    <location>
        <begin position="21"/>
        <end position="41"/>
    </location>
</feature>
<dbReference type="Proteomes" id="UP000267342">
    <property type="component" value="Chromosome"/>
</dbReference>
<protein>
    <submittedName>
        <fullName evidence="9">Peptide/nickel transport system permease protein</fullName>
    </submittedName>
</protein>
<proteinExistence type="inferred from homology"/>
<dbReference type="SUPFAM" id="SSF161098">
    <property type="entry name" value="MetI-like"/>
    <property type="match status" value="1"/>
</dbReference>
<feature type="transmembrane region" description="Helical" evidence="7">
    <location>
        <begin position="399"/>
        <end position="418"/>
    </location>
</feature>
<feature type="transmembrane region" description="Helical" evidence="7">
    <location>
        <begin position="450"/>
        <end position="471"/>
    </location>
</feature>
<accession>A0A348HEN1</accession>
<dbReference type="AlphaFoldDB" id="A0A348HEN1"/>
<dbReference type="InterPro" id="IPR035906">
    <property type="entry name" value="MetI-like_sf"/>
</dbReference>
<feature type="transmembrane region" description="Helical" evidence="7">
    <location>
        <begin position="110"/>
        <end position="132"/>
    </location>
</feature>
<evidence type="ECO:0000256" key="6">
    <source>
        <dbReference type="ARBA" id="ARBA00023136"/>
    </source>
</evidence>
<organism evidence="9 10">
    <name type="scientific">Zymobacter palmae</name>
    <dbReference type="NCBI Taxonomy" id="33074"/>
    <lineage>
        <taxon>Bacteria</taxon>
        <taxon>Pseudomonadati</taxon>
        <taxon>Pseudomonadota</taxon>
        <taxon>Gammaproteobacteria</taxon>
        <taxon>Oceanospirillales</taxon>
        <taxon>Halomonadaceae</taxon>
        <taxon>Zymobacter group</taxon>
        <taxon>Zymobacter</taxon>
    </lineage>
</organism>
<dbReference type="PANTHER" id="PTHR43386:SF1">
    <property type="entry name" value="D,D-DIPEPTIDE TRANSPORT SYSTEM PERMEASE PROTEIN DDPC-RELATED"/>
    <property type="match status" value="1"/>
</dbReference>
<feature type="transmembrane region" description="Helical" evidence="7">
    <location>
        <begin position="152"/>
        <end position="176"/>
    </location>
</feature>
<dbReference type="PROSITE" id="PS50928">
    <property type="entry name" value="ABC_TM1"/>
    <property type="match status" value="1"/>
</dbReference>
<evidence type="ECO:0000256" key="2">
    <source>
        <dbReference type="ARBA" id="ARBA00022448"/>
    </source>
</evidence>
<reference evidence="9 10" key="1">
    <citation type="submission" date="2018-09" db="EMBL/GenBank/DDBJ databases">
        <title>Zymobacter palmae IAM14233 (=T109) whole genome analysis.</title>
        <authorList>
            <person name="Yanase H."/>
        </authorList>
    </citation>
    <scope>NUCLEOTIDE SEQUENCE [LARGE SCALE GENOMIC DNA]</scope>
    <source>
        <strain evidence="9 10">IAM14233</strain>
    </source>
</reference>
<keyword evidence="10" id="KW-1185">Reference proteome</keyword>
<dbReference type="GO" id="GO:0005886">
    <property type="term" value="C:plasma membrane"/>
    <property type="evidence" value="ECO:0007669"/>
    <property type="project" value="UniProtKB-SubCell"/>
</dbReference>
<evidence type="ECO:0000256" key="7">
    <source>
        <dbReference type="RuleBase" id="RU363032"/>
    </source>
</evidence>
<name>A0A348HEN1_9GAMM</name>
<dbReference type="OrthoDB" id="8480309at2"/>
<keyword evidence="6 7" id="KW-0472">Membrane</keyword>
<evidence type="ECO:0000259" key="8">
    <source>
        <dbReference type="PROSITE" id="PS50928"/>
    </source>
</evidence>
<feature type="transmembrane region" description="Helical" evidence="7">
    <location>
        <begin position="425"/>
        <end position="444"/>
    </location>
</feature>
<evidence type="ECO:0000313" key="9">
    <source>
        <dbReference type="EMBL" id="BBG30083.1"/>
    </source>
</evidence>
<feature type="transmembrane region" description="Helical" evidence="7">
    <location>
        <begin position="251"/>
        <end position="269"/>
    </location>
</feature>
<evidence type="ECO:0000256" key="4">
    <source>
        <dbReference type="ARBA" id="ARBA00022692"/>
    </source>
</evidence>
<gene>
    <name evidence="9" type="ORF">ZBT109_1323</name>
</gene>
<feature type="transmembrane region" description="Helical" evidence="7">
    <location>
        <begin position="513"/>
        <end position="533"/>
    </location>
</feature>
<dbReference type="Pfam" id="PF00528">
    <property type="entry name" value="BPD_transp_1"/>
    <property type="match status" value="2"/>
</dbReference>
<keyword evidence="4 7" id="KW-0812">Transmembrane</keyword>
<keyword evidence="5 7" id="KW-1133">Transmembrane helix</keyword>
<comment type="subcellular location">
    <subcellularLocation>
        <location evidence="1 7">Cell membrane</location>
        <topology evidence="1 7">Multi-pass membrane protein</topology>
    </subcellularLocation>
</comment>